<gene>
    <name evidence="1" type="ORF">INT48_007018</name>
</gene>
<name>A0A8H7STS2_9FUNG</name>
<dbReference type="GO" id="GO:0003743">
    <property type="term" value="F:translation initiation factor activity"/>
    <property type="evidence" value="ECO:0007669"/>
    <property type="project" value="TreeGrafter"/>
</dbReference>
<dbReference type="PANTHER" id="PTHR45887:SF1">
    <property type="entry name" value="TRANSLATION INITIATION FACTOR EIF-2B SUBUNIT EPSILON"/>
    <property type="match status" value="1"/>
</dbReference>
<dbReference type="GO" id="GO:0005085">
    <property type="term" value="F:guanyl-nucleotide exchange factor activity"/>
    <property type="evidence" value="ECO:0007669"/>
    <property type="project" value="TreeGrafter"/>
</dbReference>
<dbReference type="GO" id="GO:0031369">
    <property type="term" value="F:translation initiation factor binding"/>
    <property type="evidence" value="ECO:0007669"/>
    <property type="project" value="TreeGrafter"/>
</dbReference>
<accession>A0A8H7STS2</accession>
<dbReference type="AlphaFoldDB" id="A0A8H7STS2"/>
<reference evidence="1" key="1">
    <citation type="submission" date="2021-01" db="EMBL/GenBank/DDBJ databases">
        <title>Metabolic potential, ecology and presence of endohyphal bacteria is reflected in genomic diversity of Mucoromycotina.</title>
        <authorList>
            <person name="Muszewska A."/>
            <person name="Okrasinska A."/>
            <person name="Steczkiewicz K."/>
            <person name="Drgas O."/>
            <person name="Orlowska M."/>
            <person name="Perlinska-Lenart U."/>
            <person name="Aleksandrzak-Piekarczyk T."/>
            <person name="Szatraj K."/>
            <person name="Zielenkiewicz U."/>
            <person name="Pilsyk S."/>
            <person name="Malc E."/>
            <person name="Mieczkowski P."/>
            <person name="Kruszewska J.S."/>
            <person name="Biernat P."/>
            <person name="Pawlowska J."/>
        </authorList>
    </citation>
    <scope>NUCLEOTIDE SEQUENCE</scope>
    <source>
        <strain evidence="1">WA0000018081</strain>
    </source>
</reference>
<sequence>MKPNSRLPFKIASTPGCMSVGDVIRELDALQLVSSELNSNMKLENLLEEHRARKKSYRNPIMTMVLKEEILTHTLTSVQLKYQQYSSRILIGKDYVQILSTVQIVFGNYI</sequence>
<dbReference type="Proteomes" id="UP000613177">
    <property type="component" value="Unassembled WGS sequence"/>
</dbReference>
<dbReference type="EMBL" id="JAEPRE010000013">
    <property type="protein sequence ID" value="KAG2236834.1"/>
    <property type="molecule type" value="Genomic_DNA"/>
</dbReference>
<protein>
    <submittedName>
        <fullName evidence="1">Uncharacterized protein</fullName>
    </submittedName>
</protein>
<organism evidence="1 2">
    <name type="scientific">Thamnidium elegans</name>
    <dbReference type="NCBI Taxonomy" id="101142"/>
    <lineage>
        <taxon>Eukaryota</taxon>
        <taxon>Fungi</taxon>
        <taxon>Fungi incertae sedis</taxon>
        <taxon>Mucoromycota</taxon>
        <taxon>Mucoromycotina</taxon>
        <taxon>Mucoromycetes</taxon>
        <taxon>Mucorales</taxon>
        <taxon>Mucorineae</taxon>
        <taxon>Mucoraceae</taxon>
        <taxon>Thamnidium</taxon>
    </lineage>
</organism>
<comment type="caution">
    <text evidence="1">The sequence shown here is derived from an EMBL/GenBank/DDBJ whole genome shotgun (WGS) entry which is preliminary data.</text>
</comment>
<dbReference type="PANTHER" id="PTHR45887">
    <property type="entry name" value="TRANSLATION INITIATION FACTOR EIF-2B SUBUNIT EPSILON"/>
    <property type="match status" value="1"/>
</dbReference>
<proteinExistence type="predicted"/>
<dbReference type="InterPro" id="IPR051956">
    <property type="entry name" value="eIF2B_epsilon"/>
</dbReference>
<keyword evidence="2" id="KW-1185">Reference proteome</keyword>
<evidence type="ECO:0000313" key="2">
    <source>
        <dbReference type="Proteomes" id="UP000613177"/>
    </source>
</evidence>
<evidence type="ECO:0000313" key="1">
    <source>
        <dbReference type="EMBL" id="KAG2236834.1"/>
    </source>
</evidence>
<dbReference type="GO" id="GO:0005851">
    <property type="term" value="C:eukaryotic translation initiation factor 2B complex"/>
    <property type="evidence" value="ECO:0007669"/>
    <property type="project" value="TreeGrafter"/>
</dbReference>